<protein>
    <submittedName>
        <fullName evidence="1">Uncharacterized protein</fullName>
    </submittedName>
</protein>
<dbReference type="EMBL" id="LAZR01002367">
    <property type="protein sequence ID" value="KKN30977.1"/>
    <property type="molecule type" value="Genomic_DNA"/>
</dbReference>
<dbReference type="AlphaFoldDB" id="A0A0F9Q1V2"/>
<gene>
    <name evidence="1" type="ORF">LCGC14_0828710</name>
</gene>
<organism evidence="1">
    <name type="scientific">marine sediment metagenome</name>
    <dbReference type="NCBI Taxonomy" id="412755"/>
    <lineage>
        <taxon>unclassified sequences</taxon>
        <taxon>metagenomes</taxon>
        <taxon>ecological metagenomes</taxon>
    </lineage>
</organism>
<name>A0A0F9Q1V2_9ZZZZ</name>
<sequence length="51" mass="6226">MPKTKKKIIIIDESNKVSKAAWEYLQREMLKDFFTENKVLKRFKNFKYGKN</sequence>
<reference evidence="1" key="1">
    <citation type="journal article" date="2015" name="Nature">
        <title>Complex archaea that bridge the gap between prokaryotes and eukaryotes.</title>
        <authorList>
            <person name="Spang A."/>
            <person name="Saw J.H."/>
            <person name="Jorgensen S.L."/>
            <person name="Zaremba-Niedzwiedzka K."/>
            <person name="Martijn J."/>
            <person name="Lind A.E."/>
            <person name="van Eijk R."/>
            <person name="Schleper C."/>
            <person name="Guy L."/>
            <person name="Ettema T.J."/>
        </authorList>
    </citation>
    <scope>NUCLEOTIDE SEQUENCE</scope>
</reference>
<accession>A0A0F9Q1V2</accession>
<comment type="caution">
    <text evidence="1">The sequence shown here is derived from an EMBL/GenBank/DDBJ whole genome shotgun (WGS) entry which is preliminary data.</text>
</comment>
<evidence type="ECO:0000313" key="1">
    <source>
        <dbReference type="EMBL" id="KKN30977.1"/>
    </source>
</evidence>
<proteinExistence type="predicted"/>